<reference evidence="1 2" key="1">
    <citation type="submission" date="2015-01" db="EMBL/GenBank/DDBJ databases">
        <title>Enhanced salinomycin production by adjusting the supply of polyketide extender units in Streptomyce albus DSM 41398.</title>
        <authorList>
            <person name="Lu C."/>
        </authorList>
    </citation>
    <scope>NUCLEOTIDE SEQUENCE [LARGE SCALE GENOMIC DNA]</scope>
    <source>
        <strain evidence="2">ATCC 21838 / DSM 41398 / FERM P-419 / JCM 4703 / NBRC 107858</strain>
    </source>
</reference>
<dbReference type="KEGG" id="sals:SLNWT_0177"/>
<proteinExistence type="predicted"/>
<name>A0A0B5EEZ0_STRA4</name>
<protein>
    <submittedName>
        <fullName evidence="1">Uncharacterized protein</fullName>
    </submittedName>
</protein>
<sequence length="38" mass="4182">MFFNETRPRELYGSGFTGVVPPCLLSWRFATADCGASP</sequence>
<organism evidence="1 2">
    <name type="scientific">Streptomyces albus (strain ATCC 21838 / DSM 41398 / FERM P-419 / JCM 4703 / NBRC 107858)</name>
    <dbReference type="NCBI Taxonomy" id="1081613"/>
    <lineage>
        <taxon>Bacteria</taxon>
        <taxon>Bacillati</taxon>
        <taxon>Actinomycetota</taxon>
        <taxon>Actinomycetes</taxon>
        <taxon>Kitasatosporales</taxon>
        <taxon>Streptomycetaceae</taxon>
        <taxon>Streptomyces</taxon>
    </lineage>
</organism>
<keyword evidence="2" id="KW-1185">Reference proteome</keyword>
<dbReference type="AlphaFoldDB" id="A0A0B5EEZ0"/>
<accession>A0A0B5EEZ0</accession>
<evidence type="ECO:0000313" key="2">
    <source>
        <dbReference type="Proteomes" id="UP000031523"/>
    </source>
</evidence>
<dbReference type="EMBL" id="CP010519">
    <property type="protein sequence ID" value="AJE80553.1"/>
    <property type="molecule type" value="Genomic_DNA"/>
</dbReference>
<evidence type="ECO:0000313" key="1">
    <source>
        <dbReference type="EMBL" id="AJE80553.1"/>
    </source>
</evidence>
<dbReference type="Proteomes" id="UP000031523">
    <property type="component" value="Chromosome"/>
</dbReference>
<gene>
    <name evidence="1" type="ORF">SLNWT_0177</name>
</gene>